<protein>
    <submittedName>
        <fullName evidence="2">Uncharacterized protein</fullName>
    </submittedName>
</protein>
<feature type="compositionally biased region" description="Basic and acidic residues" evidence="1">
    <location>
        <begin position="18"/>
        <end position="28"/>
    </location>
</feature>
<accession>K0TH11</accession>
<evidence type="ECO:0000256" key="1">
    <source>
        <dbReference type="SAM" id="MobiDB-lite"/>
    </source>
</evidence>
<reference evidence="2 3" key="1">
    <citation type="journal article" date="2012" name="Genome Biol.">
        <title>Genome and low-iron response of an oceanic diatom adapted to chronic iron limitation.</title>
        <authorList>
            <person name="Lommer M."/>
            <person name="Specht M."/>
            <person name="Roy A.S."/>
            <person name="Kraemer L."/>
            <person name="Andreson R."/>
            <person name="Gutowska M.A."/>
            <person name="Wolf J."/>
            <person name="Bergner S.V."/>
            <person name="Schilhabel M.B."/>
            <person name="Klostermeier U.C."/>
            <person name="Beiko R.G."/>
            <person name="Rosenstiel P."/>
            <person name="Hippler M."/>
            <person name="Laroche J."/>
        </authorList>
    </citation>
    <scope>NUCLEOTIDE SEQUENCE [LARGE SCALE GENOMIC DNA]</scope>
    <source>
        <strain evidence="2 3">CCMP1005</strain>
    </source>
</reference>
<evidence type="ECO:0000313" key="3">
    <source>
        <dbReference type="Proteomes" id="UP000266841"/>
    </source>
</evidence>
<dbReference type="Proteomes" id="UP000266841">
    <property type="component" value="Unassembled WGS sequence"/>
</dbReference>
<evidence type="ECO:0000313" key="2">
    <source>
        <dbReference type="EMBL" id="EJK72961.1"/>
    </source>
</evidence>
<dbReference type="AlphaFoldDB" id="K0TH11"/>
<feature type="region of interest" description="Disordered" evidence="1">
    <location>
        <begin position="1"/>
        <end position="56"/>
    </location>
</feature>
<proteinExistence type="predicted"/>
<organism evidence="2 3">
    <name type="scientific">Thalassiosira oceanica</name>
    <name type="common">Marine diatom</name>
    <dbReference type="NCBI Taxonomy" id="159749"/>
    <lineage>
        <taxon>Eukaryota</taxon>
        <taxon>Sar</taxon>
        <taxon>Stramenopiles</taxon>
        <taxon>Ochrophyta</taxon>
        <taxon>Bacillariophyta</taxon>
        <taxon>Coscinodiscophyceae</taxon>
        <taxon>Thalassiosirophycidae</taxon>
        <taxon>Thalassiosirales</taxon>
        <taxon>Thalassiosiraceae</taxon>
        <taxon>Thalassiosira</taxon>
    </lineage>
</organism>
<keyword evidence="3" id="KW-1185">Reference proteome</keyword>
<dbReference type="EMBL" id="AGNL01005031">
    <property type="protein sequence ID" value="EJK72961.1"/>
    <property type="molecule type" value="Genomic_DNA"/>
</dbReference>
<feature type="non-terminal residue" evidence="2">
    <location>
        <position position="56"/>
    </location>
</feature>
<name>K0TH11_THAOC</name>
<gene>
    <name evidence="2" type="ORF">THAOC_05455</name>
</gene>
<comment type="caution">
    <text evidence="2">The sequence shown here is derived from an EMBL/GenBank/DDBJ whole genome shotgun (WGS) entry which is preliminary data.</text>
</comment>
<sequence length="56" mass="5722">MVSAAPLPDASIRARRHACADDGSDKGKGGQGLRSKAAQPRADSRVGQRGGPPPSR</sequence>